<dbReference type="GO" id="GO:0000272">
    <property type="term" value="P:polysaccharide catabolic process"/>
    <property type="evidence" value="ECO:0007669"/>
    <property type="project" value="InterPro"/>
</dbReference>
<dbReference type="EMBL" id="JACHXK010000014">
    <property type="protein sequence ID" value="MBB3112739.1"/>
    <property type="molecule type" value="Genomic_DNA"/>
</dbReference>
<dbReference type="CDD" id="cd08547">
    <property type="entry name" value="Type_II_cohesin"/>
    <property type="match status" value="1"/>
</dbReference>
<dbReference type="Gene3D" id="1.20.1270.90">
    <property type="entry name" value="AF1782-like"/>
    <property type="match status" value="1"/>
</dbReference>
<dbReference type="SUPFAM" id="SSF49384">
    <property type="entry name" value="Carbohydrate-binding domain"/>
    <property type="match status" value="1"/>
</dbReference>
<dbReference type="PROSITE" id="PS51766">
    <property type="entry name" value="DOCKERIN"/>
    <property type="match status" value="1"/>
</dbReference>
<organism evidence="2 3">
    <name type="scientific">Paenibacillus phyllosphaerae</name>
    <dbReference type="NCBI Taxonomy" id="274593"/>
    <lineage>
        <taxon>Bacteria</taxon>
        <taxon>Bacillati</taxon>
        <taxon>Bacillota</taxon>
        <taxon>Bacilli</taxon>
        <taxon>Bacillales</taxon>
        <taxon>Paenibacillaceae</taxon>
        <taxon>Paenibacillus</taxon>
    </lineage>
</organism>
<dbReference type="PROSITE" id="PS00018">
    <property type="entry name" value="EF_HAND_1"/>
    <property type="match status" value="2"/>
</dbReference>
<dbReference type="AlphaFoldDB" id="A0A7W5FQ76"/>
<dbReference type="InterPro" id="IPR002105">
    <property type="entry name" value="Dockerin_1_rpt"/>
</dbReference>
<gene>
    <name evidence="2" type="ORF">FHS18_004841</name>
</gene>
<dbReference type="CDD" id="cd14254">
    <property type="entry name" value="Dockerin_II"/>
    <property type="match status" value="1"/>
</dbReference>
<protein>
    <recommendedName>
        <fullName evidence="1">Dockerin domain-containing protein</fullName>
    </recommendedName>
</protein>
<dbReference type="Gene3D" id="1.10.1330.10">
    <property type="entry name" value="Dockerin domain"/>
    <property type="match status" value="1"/>
</dbReference>
<dbReference type="GO" id="GO:0030246">
    <property type="term" value="F:carbohydrate binding"/>
    <property type="evidence" value="ECO:0007669"/>
    <property type="project" value="InterPro"/>
</dbReference>
<dbReference type="CDD" id="cd10318">
    <property type="entry name" value="RGL11"/>
    <property type="match status" value="1"/>
</dbReference>
<reference evidence="2 3" key="1">
    <citation type="submission" date="2020-08" db="EMBL/GenBank/DDBJ databases">
        <title>Genomic Encyclopedia of Type Strains, Phase III (KMG-III): the genomes of soil and plant-associated and newly described type strains.</title>
        <authorList>
            <person name="Whitman W."/>
        </authorList>
    </citation>
    <scope>NUCLEOTIDE SEQUENCE [LARGE SCALE GENOMIC DNA]</scope>
    <source>
        <strain evidence="2 3">CECT 5862</strain>
    </source>
</reference>
<dbReference type="Pfam" id="PF18370">
    <property type="entry name" value="RGI_lyase"/>
    <property type="match status" value="1"/>
</dbReference>
<keyword evidence="3" id="KW-1185">Reference proteome</keyword>
<dbReference type="SUPFAM" id="SSF63446">
    <property type="entry name" value="Type I dockerin domain"/>
    <property type="match status" value="1"/>
</dbReference>
<dbReference type="InterPro" id="IPR016134">
    <property type="entry name" value="Dockerin_dom"/>
</dbReference>
<dbReference type="Gene3D" id="2.60.40.680">
    <property type="match status" value="1"/>
</dbReference>
<dbReference type="Proteomes" id="UP000570361">
    <property type="component" value="Unassembled WGS sequence"/>
</dbReference>
<accession>A0A7W5FQ76</accession>
<dbReference type="PANTHER" id="PTHR43118:SF1">
    <property type="entry name" value="RHAMNOGALACTURONAN LYASE (EUROFUNG)"/>
    <property type="match status" value="1"/>
</dbReference>
<dbReference type="InterPro" id="IPR036439">
    <property type="entry name" value="Dockerin_dom_sf"/>
</dbReference>
<comment type="caution">
    <text evidence="2">The sequence shown here is derived from an EMBL/GenBank/DDBJ whole genome shotgun (WGS) entry which is preliminary data.</text>
</comment>
<evidence type="ECO:0000313" key="2">
    <source>
        <dbReference type="EMBL" id="MBB3112739.1"/>
    </source>
</evidence>
<dbReference type="Pfam" id="PF21348">
    <property type="entry name" value="RGL11_C"/>
    <property type="match status" value="2"/>
</dbReference>
<sequence>MGFRKSAILKKTCTIVIGTTLALPTVIGTAAADSAPSAQSVIAGYQMEYLDRGLVAASTSEGVFLSWRLLGSEVTGHGASGMTGSTFNVYRDGVKIAEVSDSTNYKDTGGTKDSSYYVAAVVNGEEVDKSDAVTPWQNAYYDLPLQKPADGVTPAGEAYTYSANDMNVGDVDGDGQYEYFVKWDPSNAKDVSQKGYTGNVYIDAYRLDGTLLYRIDLGVNIRAGAHYTQFLVYDFDGDGKSEMMFKTAPGTKVSRYNDEGQVVSENYITMPKKDIDAGYSNADDYRMSRQDYYDYVVDMFMSWKDHEEVKNGNWPQTLEEALGIAPQYSYPLSKVDAQKLTDYFMDVYAPARSKNNVLREFEGFILEGPEYLTVFDGATGGELQTVDYKPGRHDDGLMWGDYAMARIEPGNRVDRFLGTVAYLDGNKPYAVFARGYYTRSTLVSYSWDGTKLQEHWYVDSGWTPMTNPFNDGPHGRDGTDPEFGTLTTQGAHSLSSADVDGDGKQEIVYGSATIDDDGFLLYSSMDTMPEGSATPGTVARLGHGDAMHVTDIDPNRPGMEIFMVHEGGTYAPYGYSLRDAATGEIIYGGYTGKDTGRGMVGDVDTTQPGIETWAVGLWTADGEKISNTAPGTNMSIKWASDMTTQIVNGSGTATPTIDDAKRGTLVTATDTRTNNGTKGNPSLVADIFGDWREEMLVRTADSSAIRIFLSTEVTNRKLYTLMHDPQYRAEIARQQTTYNQPAYTSFYLASDINWANVPIPNIWTPTANEQTAGAALSGTSHVAPGQSFSLTYRLNKVTGEVLAQDITIDYNADQLEFVGAESVNENKFVIVDSDDSVAGKARLLAVHVGQGQPNPNGALMKLNFRAKADAAAGIAHIGASNIVVANSQGVETALGNVSHDVKVSVVDRTALQALITEAQAAHDAAVEGGSAGQYPAGSKAALQAAITSASGVAGNANVTDAQIEQAAAALSSALQTFRDAVIVKSPGDSNNDGKISIGDLAIIAKSYGKTSADPDWAQVKSGDLNNDNEIDIQDLVVLARMILNN</sequence>
<dbReference type="Gene3D" id="2.60.40.10">
    <property type="entry name" value="Immunoglobulins"/>
    <property type="match status" value="1"/>
</dbReference>
<dbReference type="InterPro" id="IPR013783">
    <property type="entry name" value="Ig-like_fold"/>
</dbReference>
<name>A0A7W5FQ76_9BACL</name>
<dbReference type="SUPFAM" id="SSF69318">
    <property type="entry name" value="Integrin alpha N-terminal domain"/>
    <property type="match status" value="1"/>
</dbReference>
<dbReference type="InterPro" id="IPR028994">
    <property type="entry name" value="Integrin_alpha_N"/>
</dbReference>
<dbReference type="GO" id="GO:0004553">
    <property type="term" value="F:hydrolase activity, hydrolyzing O-glycosyl compounds"/>
    <property type="evidence" value="ECO:0007669"/>
    <property type="project" value="InterPro"/>
</dbReference>
<feature type="domain" description="Dockerin" evidence="1">
    <location>
        <begin position="982"/>
        <end position="1045"/>
    </location>
</feature>
<evidence type="ECO:0000259" key="1">
    <source>
        <dbReference type="PROSITE" id="PS51766"/>
    </source>
</evidence>
<dbReference type="InterPro" id="IPR041624">
    <property type="entry name" value="RGI_lyase"/>
</dbReference>
<dbReference type="InterPro" id="IPR049366">
    <property type="entry name" value="RGL11_C"/>
</dbReference>
<proteinExistence type="predicted"/>
<dbReference type="PANTHER" id="PTHR43118">
    <property type="entry name" value="RHAMNOGALACTURONAN LYASE (EUROFUNG)"/>
    <property type="match status" value="1"/>
</dbReference>
<dbReference type="InterPro" id="IPR008965">
    <property type="entry name" value="CBM2/CBM3_carb-bd_dom_sf"/>
</dbReference>
<dbReference type="InterPro" id="IPR002102">
    <property type="entry name" value="Cohesin_dom"/>
</dbReference>
<dbReference type="InterPro" id="IPR034641">
    <property type="entry name" value="RGL11"/>
</dbReference>
<dbReference type="Pfam" id="PF00404">
    <property type="entry name" value="Dockerin_1"/>
    <property type="match status" value="1"/>
</dbReference>
<dbReference type="Pfam" id="PF00963">
    <property type="entry name" value="Cohesin"/>
    <property type="match status" value="1"/>
</dbReference>
<dbReference type="InterPro" id="IPR018247">
    <property type="entry name" value="EF_Hand_1_Ca_BS"/>
</dbReference>
<evidence type="ECO:0000313" key="3">
    <source>
        <dbReference type="Proteomes" id="UP000570361"/>
    </source>
</evidence>